<keyword evidence="2 3" id="KW-0040">ANK repeat</keyword>
<dbReference type="Pfam" id="PF13857">
    <property type="entry name" value="Ank_5"/>
    <property type="match status" value="1"/>
</dbReference>
<dbReference type="SMART" id="SM00248">
    <property type="entry name" value="ANK"/>
    <property type="match status" value="8"/>
</dbReference>
<evidence type="ECO:0000313" key="5">
    <source>
        <dbReference type="EnsemblProtists" id="PYU1_T002245"/>
    </source>
</evidence>
<proteinExistence type="predicted"/>
<accession>K3WBA4</accession>
<dbReference type="InterPro" id="IPR036770">
    <property type="entry name" value="Ankyrin_rpt-contain_sf"/>
</dbReference>
<dbReference type="Pfam" id="PF12796">
    <property type="entry name" value="Ank_2"/>
    <property type="match status" value="1"/>
</dbReference>
<name>K3WBA4_GLOUD</name>
<feature type="repeat" description="ANK" evidence="3">
    <location>
        <begin position="321"/>
        <end position="356"/>
    </location>
</feature>
<dbReference type="InterPro" id="IPR002110">
    <property type="entry name" value="Ankyrin_rpt"/>
</dbReference>
<dbReference type="Gene3D" id="1.25.40.20">
    <property type="entry name" value="Ankyrin repeat-containing domain"/>
    <property type="match status" value="2"/>
</dbReference>
<feature type="repeat" description="ANK" evidence="3">
    <location>
        <begin position="248"/>
        <end position="280"/>
    </location>
</feature>
<sequence length="401" mass="44246">MNKLEVVPDRQFEALVHTDIGRRCSTERLCAILKQRSDTPLVVAIRYQLGRVVNELLKLGEPLDKFKNDESDLPLVAALKTGNDAIIRRLLVDEEAPYFFLTDKIPLFFLSCASGNVLHCQILIDQNNAKVNVISQLEDGDKEIVTEFGHGQTPLHIASHKGHAKVVELLLNNNAVSNLPDDEGNTALHCAINMETVEVLLNSAYKTNPNIPNRRGQTPLHVAAARGHVGIVDLLIRNGAQQDIVDDQGQSAFHVAAANGHTSVALILLRENESFERAQSHRRESEKLGNGANTEDDMQSGTDDNDSEETSHFVVNQEDLKGNTALHLAAMSPSERCQKMIQLLLENGADPNHTNWFGYTPLHLFCSHQSGPDSVIDVFVSGLLTVDINEPSSAFDDECWM</sequence>
<evidence type="ECO:0000313" key="6">
    <source>
        <dbReference type="Proteomes" id="UP000019132"/>
    </source>
</evidence>
<reference evidence="6" key="1">
    <citation type="journal article" date="2010" name="Genome Biol.">
        <title>Genome sequence of the necrotrophic plant pathogen Pythium ultimum reveals original pathogenicity mechanisms and effector repertoire.</title>
        <authorList>
            <person name="Levesque C.A."/>
            <person name="Brouwer H."/>
            <person name="Cano L."/>
            <person name="Hamilton J.P."/>
            <person name="Holt C."/>
            <person name="Huitema E."/>
            <person name="Raffaele S."/>
            <person name="Robideau G.P."/>
            <person name="Thines M."/>
            <person name="Win J."/>
            <person name="Zerillo M.M."/>
            <person name="Beakes G.W."/>
            <person name="Boore J.L."/>
            <person name="Busam D."/>
            <person name="Dumas B."/>
            <person name="Ferriera S."/>
            <person name="Fuerstenberg S.I."/>
            <person name="Gachon C.M."/>
            <person name="Gaulin E."/>
            <person name="Govers F."/>
            <person name="Grenville-Briggs L."/>
            <person name="Horner N."/>
            <person name="Hostetler J."/>
            <person name="Jiang R.H."/>
            <person name="Johnson J."/>
            <person name="Krajaejun T."/>
            <person name="Lin H."/>
            <person name="Meijer H.J."/>
            <person name="Moore B."/>
            <person name="Morris P."/>
            <person name="Phuntmart V."/>
            <person name="Puiu D."/>
            <person name="Shetty J."/>
            <person name="Stajich J.E."/>
            <person name="Tripathy S."/>
            <person name="Wawra S."/>
            <person name="van West P."/>
            <person name="Whitty B.R."/>
            <person name="Coutinho P.M."/>
            <person name="Henrissat B."/>
            <person name="Martin F."/>
            <person name="Thomas P.D."/>
            <person name="Tyler B.M."/>
            <person name="De Vries R.P."/>
            <person name="Kamoun S."/>
            <person name="Yandell M."/>
            <person name="Tisserat N."/>
            <person name="Buell C.R."/>
        </authorList>
    </citation>
    <scope>NUCLEOTIDE SEQUENCE</scope>
    <source>
        <strain evidence="6">DAOM:BR144</strain>
    </source>
</reference>
<reference evidence="6" key="2">
    <citation type="submission" date="2010-04" db="EMBL/GenBank/DDBJ databases">
        <authorList>
            <person name="Buell R."/>
            <person name="Hamilton J."/>
            <person name="Hostetler J."/>
        </authorList>
    </citation>
    <scope>NUCLEOTIDE SEQUENCE [LARGE SCALE GENOMIC DNA]</scope>
    <source>
        <strain evidence="6">DAOM:BR144</strain>
    </source>
</reference>
<dbReference type="STRING" id="431595.K3WBA4"/>
<dbReference type="SUPFAM" id="SSF48403">
    <property type="entry name" value="Ankyrin repeat"/>
    <property type="match status" value="1"/>
</dbReference>
<evidence type="ECO:0000256" key="1">
    <source>
        <dbReference type="ARBA" id="ARBA00022737"/>
    </source>
</evidence>
<keyword evidence="1" id="KW-0677">Repeat</keyword>
<reference evidence="5" key="3">
    <citation type="submission" date="2014-11" db="UniProtKB">
        <authorList>
            <consortium name="EnsemblProtists"/>
        </authorList>
    </citation>
    <scope>IDENTIFICATION</scope>
    <source>
        <strain evidence="5">DAOM BR144</strain>
    </source>
</reference>
<dbReference type="AlphaFoldDB" id="K3WBA4"/>
<dbReference type="InParanoid" id="K3WBA4"/>
<keyword evidence="6" id="KW-1185">Reference proteome</keyword>
<dbReference type="PANTHER" id="PTHR24198:SF165">
    <property type="entry name" value="ANKYRIN REPEAT-CONTAINING PROTEIN-RELATED"/>
    <property type="match status" value="1"/>
</dbReference>
<protein>
    <submittedName>
        <fullName evidence="5">Uncharacterized protein</fullName>
    </submittedName>
</protein>
<feature type="repeat" description="ANK" evidence="3">
    <location>
        <begin position="150"/>
        <end position="182"/>
    </location>
</feature>
<evidence type="ECO:0000256" key="3">
    <source>
        <dbReference type="PROSITE-ProRule" id="PRU00023"/>
    </source>
</evidence>
<feature type="repeat" description="ANK" evidence="3">
    <location>
        <begin position="215"/>
        <end position="247"/>
    </location>
</feature>
<dbReference type="Proteomes" id="UP000019132">
    <property type="component" value="Unassembled WGS sequence"/>
</dbReference>
<organism evidence="5 6">
    <name type="scientific">Globisporangium ultimum (strain ATCC 200006 / CBS 805.95 / DAOM BR144)</name>
    <name type="common">Pythium ultimum</name>
    <dbReference type="NCBI Taxonomy" id="431595"/>
    <lineage>
        <taxon>Eukaryota</taxon>
        <taxon>Sar</taxon>
        <taxon>Stramenopiles</taxon>
        <taxon>Oomycota</taxon>
        <taxon>Peronosporomycetes</taxon>
        <taxon>Pythiales</taxon>
        <taxon>Pythiaceae</taxon>
        <taxon>Globisporangium</taxon>
    </lineage>
</organism>
<evidence type="ECO:0000256" key="4">
    <source>
        <dbReference type="SAM" id="MobiDB-lite"/>
    </source>
</evidence>
<dbReference type="eggNOG" id="KOG4177">
    <property type="taxonomic scope" value="Eukaryota"/>
</dbReference>
<dbReference type="HOGENOM" id="CLU_687905_0_0_1"/>
<dbReference type="PROSITE" id="PS50297">
    <property type="entry name" value="ANK_REP_REGION"/>
    <property type="match status" value="3"/>
</dbReference>
<dbReference type="PANTHER" id="PTHR24198">
    <property type="entry name" value="ANKYRIN REPEAT AND PROTEIN KINASE DOMAIN-CONTAINING PROTEIN"/>
    <property type="match status" value="1"/>
</dbReference>
<feature type="region of interest" description="Disordered" evidence="4">
    <location>
        <begin position="276"/>
        <end position="310"/>
    </location>
</feature>
<dbReference type="Pfam" id="PF00023">
    <property type="entry name" value="Ank"/>
    <property type="match status" value="1"/>
</dbReference>
<evidence type="ECO:0000256" key="2">
    <source>
        <dbReference type="ARBA" id="ARBA00023043"/>
    </source>
</evidence>
<dbReference type="PRINTS" id="PR01415">
    <property type="entry name" value="ANKYRIN"/>
</dbReference>
<dbReference type="VEuPathDB" id="FungiDB:PYU1_G002242"/>
<dbReference type="EnsemblProtists" id="PYU1_T002245">
    <property type="protein sequence ID" value="PYU1_T002245"/>
    <property type="gene ID" value="PYU1_G002242"/>
</dbReference>
<feature type="compositionally biased region" description="Basic and acidic residues" evidence="4">
    <location>
        <begin position="276"/>
        <end position="287"/>
    </location>
</feature>
<dbReference type="PROSITE" id="PS50088">
    <property type="entry name" value="ANK_REPEAT"/>
    <property type="match status" value="4"/>
</dbReference>
<feature type="compositionally biased region" description="Acidic residues" evidence="4">
    <location>
        <begin position="294"/>
        <end position="308"/>
    </location>
</feature>